<dbReference type="AlphaFoldDB" id="A0A151ZFW9"/>
<dbReference type="InParanoid" id="A0A151ZFW9"/>
<dbReference type="EMBL" id="LODT01000028">
    <property type="protein sequence ID" value="KYQ92866.1"/>
    <property type="molecule type" value="Genomic_DNA"/>
</dbReference>
<protein>
    <submittedName>
        <fullName evidence="1">Uncharacterized protein</fullName>
    </submittedName>
</protein>
<keyword evidence="2" id="KW-1185">Reference proteome</keyword>
<evidence type="ECO:0000313" key="2">
    <source>
        <dbReference type="Proteomes" id="UP000076078"/>
    </source>
</evidence>
<accession>A0A151ZFW9</accession>
<dbReference type="Proteomes" id="UP000076078">
    <property type="component" value="Unassembled WGS sequence"/>
</dbReference>
<reference evidence="1 2" key="1">
    <citation type="submission" date="2015-12" db="EMBL/GenBank/DDBJ databases">
        <title>Dictyostelia acquired genes for synthesis and detection of signals that induce cell-type specialization by lateral gene transfer from prokaryotes.</title>
        <authorList>
            <person name="Gloeckner G."/>
            <person name="Schaap P."/>
        </authorList>
    </citation>
    <scope>NUCLEOTIDE SEQUENCE [LARGE SCALE GENOMIC DNA]</scope>
    <source>
        <strain evidence="1 2">TK</strain>
    </source>
</reference>
<proteinExistence type="predicted"/>
<name>A0A151ZFW9_TIELA</name>
<evidence type="ECO:0000313" key="1">
    <source>
        <dbReference type="EMBL" id="KYQ92866.1"/>
    </source>
</evidence>
<comment type="caution">
    <text evidence="1">The sequence shown here is derived from an EMBL/GenBank/DDBJ whole genome shotgun (WGS) entry which is preliminary data.</text>
</comment>
<organism evidence="1 2">
    <name type="scientific">Tieghemostelium lacteum</name>
    <name type="common">Slime mold</name>
    <name type="synonym">Dictyostelium lacteum</name>
    <dbReference type="NCBI Taxonomy" id="361077"/>
    <lineage>
        <taxon>Eukaryota</taxon>
        <taxon>Amoebozoa</taxon>
        <taxon>Evosea</taxon>
        <taxon>Eumycetozoa</taxon>
        <taxon>Dictyostelia</taxon>
        <taxon>Dictyosteliales</taxon>
        <taxon>Raperosteliaceae</taxon>
        <taxon>Tieghemostelium</taxon>
    </lineage>
</organism>
<gene>
    <name evidence="1" type="ORF">DLAC_05455</name>
</gene>
<sequence>MVDGEDEVNIRELRTGCFIEKDSTIKDLTQKISFKQKDSSLKQIKIDILVKTIEQSSVAMKEISHQHNLDENQWPGWISENVNKRFLFIYIVINNNNNL</sequence>